<protein>
    <submittedName>
        <fullName evidence="7">DNA-binding transcriptional MocR family regulator</fullName>
    </submittedName>
</protein>
<evidence type="ECO:0000256" key="1">
    <source>
        <dbReference type="ARBA" id="ARBA00005384"/>
    </source>
</evidence>
<evidence type="ECO:0000313" key="7">
    <source>
        <dbReference type="EMBL" id="MET3583046.1"/>
    </source>
</evidence>
<evidence type="ECO:0000256" key="4">
    <source>
        <dbReference type="ARBA" id="ARBA00023125"/>
    </source>
</evidence>
<dbReference type="PANTHER" id="PTHR46577:SF1">
    <property type="entry name" value="HTH-TYPE TRANSCRIPTIONAL REGULATORY PROTEIN GABR"/>
    <property type="match status" value="1"/>
</dbReference>
<proteinExistence type="inferred from homology"/>
<dbReference type="InterPro" id="IPR000524">
    <property type="entry name" value="Tscrpt_reg_HTH_GntR"/>
</dbReference>
<keyword evidence="8" id="KW-1185">Reference proteome</keyword>
<keyword evidence="2" id="KW-0663">Pyridoxal phosphate</keyword>
<dbReference type="PANTHER" id="PTHR46577">
    <property type="entry name" value="HTH-TYPE TRANSCRIPTIONAL REGULATORY PROTEIN GABR"/>
    <property type="match status" value="1"/>
</dbReference>
<evidence type="ECO:0000259" key="6">
    <source>
        <dbReference type="PROSITE" id="PS50949"/>
    </source>
</evidence>
<dbReference type="SUPFAM" id="SSF53383">
    <property type="entry name" value="PLP-dependent transferases"/>
    <property type="match status" value="1"/>
</dbReference>
<dbReference type="CDD" id="cd07377">
    <property type="entry name" value="WHTH_GntR"/>
    <property type="match status" value="1"/>
</dbReference>
<comment type="caution">
    <text evidence="7">The sequence shown here is derived from an EMBL/GenBank/DDBJ whole genome shotgun (WGS) entry which is preliminary data.</text>
</comment>
<dbReference type="Gene3D" id="1.10.10.10">
    <property type="entry name" value="Winged helix-like DNA-binding domain superfamily/Winged helix DNA-binding domain"/>
    <property type="match status" value="1"/>
</dbReference>
<dbReference type="Gene3D" id="3.40.640.10">
    <property type="entry name" value="Type I PLP-dependent aspartate aminotransferase-like (Major domain)"/>
    <property type="match status" value="1"/>
</dbReference>
<name>A0ABV2GXM5_9HYPH</name>
<dbReference type="GO" id="GO:0003677">
    <property type="term" value="F:DNA binding"/>
    <property type="evidence" value="ECO:0007669"/>
    <property type="project" value="UniProtKB-KW"/>
</dbReference>
<dbReference type="InterPro" id="IPR004839">
    <property type="entry name" value="Aminotransferase_I/II_large"/>
</dbReference>
<dbReference type="EMBL" id="JBEPMC010000015">
    <property type="protein sequence ID" value="MET3583046.1"/>
    <property type="molecule type" value="Genomic_DNA"/>
</dbReference>
<feature type="domain" description="HTH gntR-type" evidence="6">
    <location>
        <begin position="14"/>
        <end position="82"/>
    </location>
</feature>
<dbReference type="Proteomes" id="UP001549204">
    <property type="component" value="Unassembled WGS sequence"/>
</dbReference>
<dbReference type="InterPro" id="IPR015421">
    <property type="entry name" value="PyrdxlP-dep_Trfase_major"/>
</dbReference>
<dbReference type="InterPro" id="IPR051446">
    <property type="entry name" value="HTH_trans_reg/aminotransferase"/>
</dbReference>
<keyword evidence="4 7" id="KW-0238">DNA-binding</keyword>
<sequence>MTENWKPDRTLLSVPIYKSLADQIADAILDGRVADRTRMTPQRQLAEELKISVQTVSRAYEELSRRNLLSGEAGRGTFVKRPQADRGPPFTLERVPDLIDLSILKPVCEELHMERMATALSRLAAGVPLRVVHAFRPESATSRYRAAALTWLKTCGVETSPYNVCLTNGATPALAVALLTVAPPGSLVATEVFGHHSLKPLASYMGIGIVGLDVDDEGLVPDGLERACVDGKLRALFMQPTVINPVSTMLSEDRRRRIAAIVEKHDLLVIENDPLGPLISDRPPPFFAYAPTRTFYVTSLTKIVMPGLRIGYLVAPQRFVATATNRHLVTNWMATPLLEELATGWIEDGTALSLVDWQRQALRSRHRIFQSKLGKVPHSTHPQSLHAWIPTPEGFTDAGFAAHARSLGVAVATASSFLANDRLPYPAIRVSLGSVSEEALGLGLDTIASVLQAPPEAPLPA</sequence>
<gene>
    <name evidence="7" type="ORF">ABID19_006108</name>
</gene>
<evidence type="ECO:0000256" key="5">
    <source>
        <dbReference type="ARBA" id="ARBA00023163"/>
    </source>
</evidence>
<dbReference type="PROSITE" id="PS50949">
    <property type="entry name" value="HTH_GNTR"/>
    <property type="match status" value="1"/>
</dbReference>
<evidence type="ECO:0000313" key="8">
    <source>
        <dbReference type="Proteomes" id="UP001549204"/>
    </source>
</evidence>
<keyword evidence="3" id="KW-0805">Transcription regulation</keyword>
<dbReference type="SUPFAM" id="SSF46785">
    <property type="entry name" value="Winged helix' DNA-binding domain"/>
    <property type="match status" value="1"/>
</dbReference>
<reference evidence="7 8" key="1">
    <citation type="submission" date="2024-06" db="EMBL/GenBank/DDBJ databases">
        <title>Genomic Encyclopedia of Type Strains, Phase IV (KMG-IV): sequencing the most valuable type-strain genomes for metagenomic binning, comparative biology and taxonomic classification.</title>
        <authorList>
            <person name="Goeker M."/>
        </authorList>
    </citation>
    <scope>NUCLEOTIDE SEQUENCE [LARGE SCALE GENOMIC DNA]</scope>
    <source>
        <strain evidence="7 8">DSM 100022</strain>
    </source>
</reference>
<evidence type="ECO:0000256" key="3">
    <source>
        <dbReference type="ARBA" id="ARBA00023015"/>
    </source>
</evidence>
<dbReference type="RefSeq" id="WP_354494218.1">
    <property type="nucleotide sequence ID" value="NZ_JBEPMC010000015.1"/>
</dbReference>
<dbReference type="CDD" id="cd00609">
    <property type="entry name" value="AAT_like"/>
    <property type="match status" value="1"/>
</dbReference>
<dbReference type="Pfam" id="PF00155">
    <property type="entry name" value="Aminotran_1_2"/>
    <property type="match status" value="1"/>
</dbReference>
<dbReference type="InterPro" id="IPR036388">
    <property type="entry name" value="WH-like_DNA-bd_sf"/>
</dbReference>
<keyword evidence="5" id="KW-0804">Transcription</keyword>
<comment type="similarity">
    <text evidence="1">In the C-terminal section; belongs to the class-I pyridoxal-phosphate-dependent aminotransferase family.</text>
</comment>
<dbReference type="InterPro" id="IPR015424">
    <property type="entry name" value="PyrdxlP-dep_Trfase"/>
</dbReference>
<accession>A0ABV2GXM5</accession>
<evidence type="ECO:0000256" key="2">
    <source>
        <dbReference type="ARBA" id="ARBA00022898"/>
    </source>
</evidence>
<dbReference type="Pfam" id="PF00392">
    <property type="entry name" value="GntR"/>
    <property type="match status" value="1"/>
</dbReference>
<dbReference type="SMART" id="SM00345">
    <property type="entry name" value="HTH_GNTR"/>
    <property type="match status" value="1"/>
</dbReference>
<organism evidence="7 8">
    <name type="scientific">Mesorhizobium robiniae</name>
    <dbReference type="NCBI Taxonomy" id="559315"/>
    <lineage>
        <taxon>Bacteria</taxon>
        <taxon>Pseudomonadati</taxon>
        <taxon>Pseudomonadota</taxon>
        <taxon>Alphaproteobacteria</taxon>
        <taxon>Hyphomicrobiales</taxon>
        <taxon>Phyllobacteriaceae</taxon>
        <taxon>Mesorhizobium</taxon>
    </lineage>
</organism>
<dbReference type="InterPro" id="IPR036390">
    <property type="entry name" value="WH_DNA-bd_sf"/>
</dbReference>